<comment type="function">
    <text evidence="1 12">Required for the export of heme to the periplasm for the biogenesis of c-type cytochromes.</text>
</comment>
<accession>A0A420WRZ3</accession>
<keyword evidence="8 12" id="KW-0812">Transmembrane</keyword>
<evidence type="ECO:0000256" key="4">
    <source>
        <dbReference type="ARBA" id="ARBA00016461"/>
    </source>
</evidence>
<evidence type="ECO:0000256" key="6">
    <source>
        <dbReference type="ARBA" id="ARBA00022475"/>
    </source>
</evidence>
<keyword evidence="10 12" id="KW-1133">Transmembrane helix</keyword>
<dbReference type="AlphaFoldDB" id="A0A420WRZ3"/>
<sequence>MNDLSSYFAMGGHGVYIWSSYAVAATVLVVLLAVSFVGLRRREAELSRLEAADE</sequence>
<dbReference type="GO" id="GO:0005886">
    <property type="term" value="C:plasma membrane"/>
    <property type="evidence" value="ECO:0007669"/>
    <property type="project" value="UniProtKB-SubCell"/>
</dbReference>
<evidence type="ECO:0000256" key="7">
    <source>
        <dbReference type="ARBA" id="ARBA00022519"/>
    </source>
</evidence>
<evidence type="ECO:0000256" key="1">
    <source>
        <dbReference type="ARBA" id="ARBA00002442"/>
    </source>
</evidence>
<keyword evidence="7 12" id="KW-0997">Cell inner membrane</keyword>
<dbReference type="NCBIfam" id="TIGR03141">
    <property type="entry name" value="cytochro_ccmD"/>
    <property type="match status" value="1"/>
</dbReference>
<feature type="transmembrane region" description="Helical" evidence="12">
    <location>
        <begin position="15"/>
        <end position="39"/>
    </location>
</feature>
<dbReference type="RefSeq" id="WP_008943409.1">
    <property type="nucleotide sequence ID" value="NZ_RBIG01000001.1"/>
</dbReference>
<keyword evidence="11 12" id="KW-0472">Membrane</keyword>
<dbReference type="EMBL" id="RBIG01000001">
    <property type="protein sequence ID" value="RKQ73602.1"/>
    <property type="molecule type" value="Genomic_DNA"/>
</dbReference>
<dbReference type="Pfam" id="PF04995">
    <property type="entry name" value="CcmD"/>
    <property type="match status" value="1"/>
</dbReference>
<evidence type="ECO:0000256" key="12">
    <source>
        <dbReference type="RuleBase" id="RU363101"/>
    </source>
</evidence>
<organism evidence="13 14">
    <name type="scientific">Oceanibaculum indicum</name>
    <dbReference type="NCBI Taxonomy" id="526216"/>
    <lineage>
        <taxon>Bacteria</taxon>
        <taxon>Pseudomonadati</taxon>
        <taxon>Pseudomonadota</taxon>
        <taxon>Alphaproteobacteria</taxon>
        <taxon>Rhodospirillales</taxon>
        <taxon>Oceanibaculaceae</taxon>
        <taxon>Oceanibaculum</taxon>
    </lineage>
</organism>
<gene>
    <name evidence="13" type="ORF">BCL74_1391</name>
</gene>
<proteinExistence type="inferred from homology"/>
<evidence type="ECO:0000256" key="5">
    <source>
        <dbReference type="ARBA" id="ARBA00022448"/>
    </source>
</evidence>
<evidence type="ECO:0000256" key="2">
    <source>
        <dbReference type="ARBA" id="ARBA00004377"/>
    </source>
</evidence>
<dbReference type="InterPro" id="IPR007078">
    <property type="entry name" value="Haem_export_protD_CcmD"/>
</dbReference>
<keyword evidence="5 12" id="KW-0813">Transport</keyword>
<keyword evidence="9 12" id="KW-0201">Cytochrome c-type biogenesis</keyword>
<name>A0A420WRZ3_9PROT</name>
<evidence type="ECO:0000256" key="10">
    <source>
        <dbReference type="ARBA" id="ARBA00022989"/>
    </source>
</evidence>
<dbReference type="GO" id="GO:0017004">
    <property type="term" value="P:cytochrome complex assembly"/>
    <property type="evidence" value="ECO:0007669"/>
    <property type="project" value="UniProtKB-KW"/>
</dbReference>
<protein>
    <recommendedName>
        <fullName evidence="4 12">Heme exporter protein D</fullName>
    </recommendedName>
</protein>
<evidence type="ECO:0000313" key="14">
    <source>
        <dbReference type="Proteomes" id="UP000277424"/>
    </source>
</evidence>
<reference evidence="13 14" key="1">
    <citation type="submission" date="2018-10" db="EMBL/GenBank/DDBJ databases">
        <title>Comparative analysis of microorganisms from saline springs in Andes Mountain Range, Colombia.</title>
        <authorList>
            <person name="Rubin E."/>
        </authorList>
    </citation>
    <scope>NUCLEOTIDE SEQUENCE [LARGE SCALE GENOMIC DNA]</scope>
    <source>
        <strain evidence="13 14">USBA 36</strain>
    </source>
</reference>
<evidence type="ECO:0000256" key="11">
    <source>
        <dbReference type="ARBA" id="ARBA00023136"/>
    </source>
</evidence>
<evidence type="ECO:0000256" key="9">
    <source>
        <dbReference type="ARBA" id="ARBA00022748"/>
    </source>
</evidence>
<keyword evidence="6 12" id="KW-1003">Cell membrane</keyword>
<comment type="similarity">
    <text evidence="3 12">Belongs to the CcmD/CycX/HelD family.</text>
</comment>
<evidence type="ECO:0000313" key="13">
    <source>
        <dbReference type="EMBL" id="RKQ73602.1"/>
    </source>
</evidence>
<evidence type="ECO:0000256" key="3">
    <source>
        <dbReference type="ARBA" id="ARBA00008741"/>
    </source>
</evidence>
<comment type="subcellular location">
    <subcellularLocation>
        <location evidence="2 12">Cell inner membrane</location>
        <topology evidence="2 12">Single-pass membrane protein</topology>
    </subcellularLocation>
</comment>
<dbReference type="GO" id="GO:0015886">
    <property type="term" value="P:heme transport"/>
    <property type="evidence" value="ECO:0007669"/>
    <property type="project" value="InterPro"/>
</dbReference>
<dbReference type="Proteomes" id="UP000277424">
    <property type="component" value="Unassembled WGS sequence"/>
</dbReference>
<evidence type="ECO:0000256" key="8">
    <source>
        <dbReference type="ARBA" id="ARBA00022692"/>
    </source>
</evidence>
<comment type="caution">
    <text evidence="13">The sequence shown here is derived from an EMBL/GenBank/DDBJ whole genome shotgun (WGS) entry which is preliminary data.</text>
</comment>